<feature type="coiled-coil region" evidence="1">
    <location>
        <begin position="39"/>
        <end position="80"/>
    </location>
</feature>
<feature type="region of interest" description="Disordered" evidence="2">
    <location>
        <begin position="1"/>
        <end position="34"/>
    </location>
</feature>
<keyword evidence="3" id="KW-0812">Transmembrane</keyword>
<keyword evidence="5" id="KW-1185">Reference proteome</keyword>
<evidence type="ECO:0000313" key="4">
    <source>
        <dbReference type="EMBL" id="KAF2491876.1"/>
    </source>
</evidence>
<evidence type="ECO:0000313" key="5">
    <source>
        <dbReference type="Proteomes" id="UP000799750"/>
    </source>
</evidence>
<keyword evidence="3" id="KW-1133">Transmembrane helix</keyword>
<dbReference type="EMBL" id="MU004195">
    <property type="protein sequence ID" value="KAF2491876.1"/>
    <property type="molecule type" value="Genomic_DNA"/>
</dbReference>
<accession>A0A6A6QIP6</accession>
<feature type="transmembrane region" description="Helical" evidence="3">
    <location>
        <begin position="153"/>
        <end position="173"/>
    </location>
</feature>
<gene>
    <name evidence="4" type="ORF">BU16DRAFT_530300</name>
</gene>
<dbReference type="AlphaFoldDB" id="A0A6A6QIP6"/>
<feature type="compositionally biased region" description="Polar residues" evidence="2">
    <location>
        <begin position="15"/>
        <end position="28"/>
    </location>
</feature>
<organism evidence="4 5">
    <name type="scientific">Lophium mytilinum</name>
    <dbReference type="NCBI Taxonomy" id="390894"/>
    <lineage>
        <taxon>Eukaryota</taxon>
        <taxon>Fungi</taxon>
        <taxon>Dikarya</taxon>
        <taxon>Ascomycota</taxon>
        <taxon>Pezizomycotina</taxon>
        <taxon>Dothideomycetes</taxon>
        <taxon>Pleosporomycetidae</taxon>
        <taxon>Mytilinidiales</taxon>
        <taxon>Mytilinidiaceae</taxon>
        <taxon>Lophium</taxon>
    </lineage>
</organism>
<keyword evidence="3" id="KW-0472">Membrane</keyword>
<evidence type="ECO:0000256" key="1">
    <source>
        <dbReference type="SAM" id="Coils"/>
    </source>
</evidence>
<reference evidence="4" key="1">
    <citation type="journal article" date="2020" name="Stud. Mycol.">
        <title>101 Dothideomycetes genomes: a test case for predicting lifestyles and emergence of pathogens.</title>
        <authorList>
            <person name="Haridas S."/>
            <person name="Albert R."/>
            <person name="Binder M."/>
            <person name="Bloem J."/>
            <person name="Labutti K."/>
            <person name="Salamov A."/>
            <person name="Andreopoulos B."/>
            <person name="Baker S."/>
            <person name="Barry K."/>
            <person name="Bills G."/>
            <person name="Bluhm B."/>
            <person name="Cannon C."/>
            <person name="Castanera R."/>
            <person name="Culley D."/>
            <person name="Daum C."/>
            <person name="Ezra D."/>
            <person name="Gonzalez J."/>
            <person name="Henrissat B."/>
            <person name="Kuo A."/>
            <person name="Liang C."/>
            <person name="Lipzen A."/>
            <person name="Lutzoni F."/>
            <person name="Magnuson J."/>
            <person name="Mondo S."/>
            <person name="Nolan M."/>
            <person name="Ohm R."/>
            <person name="Pangilinan J."/>
            <person name="Park H.-J."/>
            <person name="Ramirez L."/>
            <person name="Alfaro M."/>
            <person name="Sun H."/>
            <person name="Tritt A."/>
            <person name="Yoshinaga Y."/>
            <person name="Zwiers L.-H."/>
            <person name="Turgeon B."/>
            <person name="Goodwin S."/>
            <person name="Spatafora J."/>
            <person name="Crous P."/>
            <person name="Grigoriev I."/>
        </authorList>
    </citation>
    <scope>NUCLEOTIDE SEQUENCE</scope>
    <source>
        <strain evidence="4">CBS 269.34</strain>
    </source>
</reference>
<name>A0A6A6QIP6_9PEZI</name>
<proteinExistence type="predicted"/>
<sequence length="179" mass="20047">MINQEAPSHYKLEESTTPISSTPNMTKDPSTRDHKLHNLSTASARIDEMKAQIKDQTTQIEDLLQQVAQFEMEKSAAAARSAERYVKKLDAIFDIALYHYERDSVSRRDLEGLLKMARQCYTEAFVPPTNIKASTTTKRTATKPTASNEEIDLVALVTSVVVGIVIAALFICIMQVRRS</sequence>
<evidence type="ECO:0000256" key="2">
    <source>
        <dbReference type="SAM" id="MobiDB-lite"/>
    </source>
</evidence>
<keyword evidence="1" id="KW-0175">Coiled coil</keyword>
<evidence type="ECO:0000256" key="3">
    <source>
        <dbReference type="SAM" id="Phobius"/>
    </source>
</evidence>
<protein>
    <submittedName>
        <fullName evidence="4">Uncharacterized protein</fullName>
    </submittedName>
</protein>
<dbReference type="Proteomes" id="UP000799750">
    <property type="component" value="Unassembled WGS sequence"/>
</dbReference>
<dbReference type="OrthoDB" id="10500188at2759"/>